<evidence type="ECO:0000256" key="6">
    <source>
        <dbReference type="ARBA" id="ARBA00022989"/>
    </source>
</evidence>
<dbReference type="RefSeq" id="WP_322345788.1">
    <property type="nucleotide sequence ID" value="NZ_CP129968.2"/>
</dbReference>
<evidence type="ECO:0000313" key="9">
    <source>
        <dbReference type="EMBL" id="WNB16862.1"/>
    </source>
</evidence>
<dbReference type="EMBL" id="CP129968">
    <property type="protein sequence ID" value="WNB16862.1"/>
    <property type="molecule type" value="Genomic_DNA"/>
</dbReference>
<dbReference type="GO" id="GO:0016020">
    <property type="term" value="C:membrane"/>
    <property type="evidence" value="ECO:0007669"/>
    <property type="project" value="UniProtKB-SubCell"/>
</dbReference>
<evidence type="ECO:0000256" key="4">
    <source>
        <dbReference type="ARBA" id="ARBA00022679"/>
    </source>
</evidence>
<dbReference type="Pfam" id="PF00777">
    <property type="entry name" value="Glyco_transf_29"/>
    <property type="match status" value="1"/>
</dbReference>
<dbReference type="InterPro" id="IPR038578">
    <property type="entry name" value="GT29-like_sf"/>
</dbReference>
<keyword evidence="3 9" id="KW-0328">Glycosyltransferase</keyword>
<name>A0AA51X3M9_9BACT</name>
<dbReference type="KEGG" id="marp:QYS47_32020"/>
<accession>A0AA51X3M9</accession>
<dbReference type="EC" id="2.4.-.-" evidence="9"/>
<sequence>MIKILKAVIGLIIMPFRIRIFRPDKIFYNKKIAVVGPADSAFDHQNGNLIDTYDFVIRLNKALVAWNPDNKKYLGTKTDILFHNFYENMDSGGGGPLDWNLFKKFGVQFLIQPRYDKKGFQLMFNYFKKYVNTKEIIYVFPKSFYNEVIDKFQNYHPTRGFYALNSVLKADCSEILITGFTFFKTPYAKGYRDNIRDMEANKKHIKNQGLHNVEMEYYNFLQLLEKTSIDKILVDQKLYAIIENDSPQIAKKLKIIN</sequence>
<dbReference type="GO" id="GO:0012505">
    <property type="term" value="C:endomembrane system"/>
    <property type="evidence" value="ECO:0007669"/>
    <property type="project" value="UniProtKB-SubCell"/>
</dbReference>
<keyword evidence="7" id="KW-0472">Membrane</keyword>
<dbReference type="AlphaFoldDB" id="A0AA51X3M9"/>
<evidence type="ECO:0000256" key="1">
    <source>
        <dbReference type="ARBA" id="ARBA00004167"/>
    </source>
</evidence>
<dbReference type="Gene3D" id="3.90.1480.20">
    <property type="entry name" value="Glycosyl transferase family 29"/>
    <property type="match status" value="1"/>
</dbReference>
<evidence type="ECO:0000256" key="7">
    <source>
        <dbReference type="ARBA" id="ARBA00023136"/>
    </source>
</evidence>
<keyword evidence="8" id="KW-0325">Glycoprotein</keyword>
<keyword evidence="5" id="KW-0812">Transmembrane</keyword>
<protein>
    <submittedName>
        <fullName evidence="9">Glycosyltransferase family 29 protein</fullName>
        <ecNumber evidence="9">2.4.-.-</ecNumber>
    </submittedName>
</protein>
<keyword evidence="6" id="KW-1133">Transmembrane helix</keyword>
<dbReference type="GO" id="GO:0008373">
    <property type="term" value="F:sialyltransferase activity"/>
    <property type="evidence" value="ECO:0007669"/>
    <property type="project" value="InterPro"/>
</dbReference>
<comment type="subcellular location">
    <subcellularLocation>
        <location evidence="2">Endomembrane system</location>
    </subcellularLocation>
    <subcellularLocation>
        <location evidence="1">Membrane</location>
        <topology evidence="1">Single-pass membrane protein</topology>
    </subcellularLocation>
</comment>
<dbReference type="InterPro" id="IPR001675">
    <property type="entry name" value="Glyco_trans_29"/>
</dbReference>
<evidence type="ECO:0000256" key="8">
    <source>
        <dbReference type="ARBA" id="ARBA00023180"/>
    </source>
</evidence>
<evidence type="ECO:0000256" key="2">
    <source>
        <dbReference type="ARBA" id="ARBA00004308"/>
    </source>
</evidence>
<evidence type="ECO:0000256" key="3">
    <source>
        <dbReference type="ARBA" id="ARBA00022676"/>
    </source>
</evidence>
<evidence type="ECO:0000256" key="5">
    <source>
        <dbReference type="ARBA" id="ARBA00022692"/>
    </source>
</evidence>
<reference evidence="9" key="1">
    <citation type="submission" date="2023-08" db="EMBL/GenBank/DDBJ databases">
        <title>Comparative genomics and taxonomic characterization of three novel marine species of genus Marivirga.</title>
        <authorList>
            <person name="Muhammad N."/>
            <person name="Kim S.-G."/>
        </authorList>
    </citation>
    <scope>NUCLEOTIDE SEQUENCE</scope>
    <source>
        <strain evidence="9">BKB1-2</strain>
    </source>
</reference>
<dbReference type="Proteomes" id="UP001232019">
    <property type="component" value="Chromosome"/>
</dbReference>
<proteinExistence type="predicted"/>
<keyword evidence="4 9" id="KW-0808">Transferase</keyword>
<organism evidence="9">
    <name type="scientific">Marivirga arenosa</name>
    <dbReference type="NCBI Taxonomy" id="3059076"/>
    <lineage>
        <taxon>Bacteria</taxon>
        <taxon>Pseudomonadati</taxon>
        <taxon>Bacteroidota</taxon>
        <taxon>Cytophagia</taxon>
        <taxon>Cytophagales</taxon>
        <taxon>Marivirgaceae</taxon>
        <taxon>Marivirga</taxon>
    </lineage>
</organism>
<gene>
    <name evidence="9" type="ORF">QYS47_32020</name>
</gene>